<reference evidence="2 3" key="1">
    <citation type="journal article" date="2014" name="BMC Genomics">
        <title>Comparative genome sequencing reveals chemotype-specific gene clusters in the toxigenic black mold Stachybotrys.</title>
        <authorList>
            <person name="Semeiks J."/>
            <person name="Borek D."/>
            <person name="Otwinowski Z."/>
            <person name="Grishin N.V."/>
        </authorList>
    </citation>
    <scope>NUCLEOTIDE SEQUENCE [LARGE SCALE GENOMIC DNA]</scope>
    <source>
        <strain evidence="3">CBS 109288 / IBT 7711</strain>
    </source>
</reference>
<keyword evidence="1" id="KW-0472">Membrane</keyword>
<sequence length="795" mass="89680">MDNKMDYFSRESVDVGDGYEYKPHPVAVAITDEPTPSGVGTPEEKLMEERLIHPAYGEQRWIMQTNFIKGLLSFSWLIHVIAVGCTVAAVRLSFSSTYWADEADWNSRFLWSLLRGTRVQDLLQFGAKLYEIIIVTSMSAMVMHFLRRMLVGDGVPFGLMSGAYQVGAPLYLFSRSLWSPFRRPGSRSNFLFAFSLAFLVLYANVIGPFTAIILTPLLEWWPMHDPYDGEKLTTYIRASPEFLYPSLLTGSAFVDEDGVEGCMEFAKANCPDSGIEDVKDLIDAWAQSNAQPSVEIKHSGAETLRDLVSSLQYSTENEHLAIATTLHSSIVELAGTFWNYVHSADIGQVNDAKRPRFKPERDDIYAPLVQVQCSGFSHNEFRESDGETPTFHMGRMRNFSSYHHGQPDSYRDRDQVAVPADVWDVDRSDDLWRSTFDWVDVEPLFDTDRPSLAALVTVPVIQEIRTSNGTINRVQDSLFVPCMIDARWAGSKTAYDPTADRTMPNNLTDLNRLAPYYGRGGNFRRMYGNLNQANMYISPSWAKHLNLETGNVSSSTYRKFNGNGMNWLLDSFVFEDDRDNELLSFKTSNYSLEAPVAEAHREAARAVATVLSLAVTEGVSRAALTYNLGLVRREYDDGNLLWKGLWLQSTDRVRDLFNTTYEDHELAWATPINWKVDRRGYGYGFRTPTIVAGVILMLFHSALVVVFAVYVFCFRITSRGWASNAWSEFGELIALGVASRVPANQGLLRNIAAGEKKWTTMREKVHIRTVDGAATQLVVGHPHDSFRLNPGRTYS</sequence>
<feature type="transmembrane region" description="Helical" evidence="1">
    <location>
        <begin position="689"/>
        <end position="712"/>
    </location>
</feature>
<proteinExistence type="predicted"/>
<dbReference type="OrthoDB" id="5342924at2759"/>
<keyword evidence="1" id="KW-0812">Transmembrane</keyword>
<gene>
    <name evidence="2" type="ORF">S7711_05026</name>
</gene>
<keyword evidence="1" id="KW-1133">Transmembrane helix</keyword>
<feature type="transmembrane region" description="Helical" evidence="1">
    <location>
        <begin position="70"/>
        <end position="90"/>
    </location>
</feature>
<name>A0A084BAL6_STACB</name>
<organism evidence="2 3">
    <name type="scientific">Stachybotrys chartarum (strain CBS 109288 / IBT 7711)</name>
    <name type="common">Toxic black mold</name>
    <name type="synonym">Stilbospora chartarum</name>
    <dbReference type="NCBI Taxonomy" id="1280523"/>
    <lineage>
        <taxon>Eukaryota</taxon>
        <taxon>Fungi</taxon>
        <taxon>Dikarya</taxon>
        <taxon>Ascomycota</taxon>
        <taxon>Pezizomycotina</taxon>
        <taxon>Sordariomycetes</taxon>
        <taxon>Hypocreomycetidae</taxon>
        <taxon>Hypocreales</taxon>
        <taxon>Stachybotryaceae</taxon>
        <taxon>Stachybotrys</taxon>
    </lineage>
</organism>
<feature type="transmembrane region" description="Helical" evidence="1">
    <location>
        <begin position="190"/>
        <end position="214"/>
    </location>
</feature>
<dbReference type="Proteomes" id="UP000028045">
    <property type="component" value="Unassembled WGS sequence"/>
</dbReference>
<feature type="transmembrane region" description="Helical" evidence="1">
    <location>
        <begin position="158"/>
        <end position="178"/>
    </location>
</feature>
<dbReference type="EMBL" id="KL647503">
    <property type="protein sequence ID" value="KEY74595.1"/>
    <property type="molecule type" value="Genomic_DNA"/>
</dbReference>
<keyword evidence="3" id="KW-1185">Reference proteome</keyword>
<dbReference type="HOGENOM" id="CLU_012879_1_1_1"/>
<evidence type="ECO:0000313" key="3">
    <source>
        <dbReference type="Proteomes" id="UP000028045"/>
    </source>
</evidence>
<protein>
    <submittedName>
        <fullName evidence="2">Uncharacterized protein</fullName>
    </submittedName>
</protein>
<evidence type="ECO:0000313" key="2">
    <source>
        <dbReference type="EMBL" id="KEY74595.1"/>
    </source>
</evidence>
<evidence type="ECO:0000256" key="1">
    <source>
        <dbReference type="SAM" id="Phobius"/>
    </source>
</evidence>
<dbReference type="AlphaFoldDB" id="A0A084BAL6"/>
<accession>A0A084BAL6</accession>